<proteinExistence type="predicted"/>
<dbReference type="AlphaFoldDB" id="A0A6L2MBH6"/>
<feature type="region of interest" description="Disordered" evidence="1">
    <location>
        <begin position="141"/>
        <end position="163"/>
    </location>
</feature>
<gene>
    <name evidence="2" type="ORF">Tci_041892</name>
</gene>
<evidence type="ECO:0000313" key="2">
    <source>
        <dbReference type="EMBL" id="GEU69914.1"/>
    </source>
</evidence>
<protein>
    <submittedName>
        <fullName evidence="2">Uncharacterized protein</fullName>
    </submittedName>
</protein>
<comment type="caution">
    <text evidence="2">The sequence shown here is derived from an EMBL/GenBank/DDBJ whole genome shotgun (WGS) entry which is preliminary data.</text>
</comment>
<organism evidence="2">
    <name type="scientific">Tanacetum cinerariifolium</name>
    <name type="common">Dalmatian daisy</name>
    <name type="synonym">Chrysanthemum cinerariifolium</name>
    <dbReference type="NCBI Taxonomy" id="118510"/>
    <lineage>
        <taxon>Eukaryota</taxon>
        <taxon>Viridiplantae</taxon>
        <taxon>Streptophyta</taxon>
        <taxon>Embryophyta</taxon>
        <taxon>Tracheophyta</taxon>
        <taxon>Spermatophyta</taxon>
        <taxon>Magnoliopsida</taxon>
        <taxon>eudicotyledons</taxon>
        <taxon>Gunneridae</taxon>
        <taxon>Pentapetalae</taxon>
        <taxon>asterids</taxon>
        <taxon>campanulids</taxon>
        <taxon>Asterales</taxon>
        <taxon>Asteraceae</taxon>
        <taxon>Asteroideae</taxon>
        <taxon>Anthemideae</taxon>
        <taxon>Anthemidinae</taxon>
        <taxon>Tanacetum</taxon>
    </lineage>
</organism>
<name>A0A6L2MBH6_TANCI</name>
<reference evidence="2" key="1">
    <citation type="journal article" date="2019" name="Sci. Rep.">
        <title>Draft genome of Tanacetum cinerariifolium, the natural source of mosquito coil.</title>
        <authorList>
            <person name="Yamashiro T."/>
            <person name="Shiraishi A."/>
            <person name="Satake H."/>
            <person name="Nakayama K."/>
        </authorList>
    </citation>
    <scope>NUCLEOTIDE SEQUENCE</scope>
</reference>
<feature type="compositionally biased region" description="Low complexity" evidence="1">
    <location>
        <begin position="141"/>
        <end position="150"/>
    </location>
</feature>
<dbReference type="EMBL" id="BKCJ010006021">
    <property type="protein sequence ID" value="GEU69914.1"/>
    <property type="molecule type" value="Genomic_DNA"/>
</dbReference>
<accession>A0A6L2MBH6</accession>
<evidence type="ECO:0000256" key="1">
    <source>
        <dbReference type="SAM" id="MobiDB-lite"/>
    </source>
</evidence>
<sequence>MLFTMLSWKLVNPPYKFKWAERTIPVVEGSSKTTTEGYMENYKIVLHDTRNQLDAEAEAIQIILTRIDNDIYSTVDVCLNACEMWKAIERGKAIVNSSQPTYDEEPTMVVEDDKMSKEKDIDKLMALISLAFKKIYKPTNNNLSTSSNTSRENHDNTQRINRGTRYNNQRAVNVARARENVADAAYHKEKMLLCKQEEDEFQLNAKQADWTDDTYDEPEDQELEAHYFYMAKIQEVTLVAAKNSAPIFDAKSLKRKSKRVADAAYHKEKMLLCKQEEDGFQLNAKQADWTDDTYDEPEDQELEAHYFYMAKI</sequence>